<accession>A0A0N1H3C4</accession>
<evidence type="ECO:0000256" key="4">
    <source>
        <dbReference type="ARBA" id="ARBA00023002"/>
    </source>
</evidence>
<evidence type="ECO:0000313" key="6">
    <source>
        <dbReference type="EMBL" id="KPI39477.1"/>
    </source>
</evidence>
<keyword evidence="4" id="KW-0560">Oxidoreductase</keyword>
<evidence type="ECO:0000259" key="5">
    <source>
        <dbReference type="Pfam" id="PF00724"/>
    </source>
</evidence>
<dbReference type="GO" id="GO:0010181">
    <property type="term" value="F:FMN binding"/>
    <property type="evidence" value="ECO:0007669"/>
    <property type="project" value="InterPro"/>
</dbReference>
<dbReference type="InterPro" id="IPR051799">
    <property type="entry name" value="NADH_flavin_oxidoreductase"/>
</dbReference>
<dbReference type="InterPro" id="IPR001155">
    <property type="entry name" value="OxRdtase_FMN_N"/>
</dbReference>
<evidence type="ECO:0000256" key="1">
    <source>
        <dbReference type="ARBA" id="ARBA00005979"/>
    </source>
</evidence>
<dbReference type="InterPro" id="IPR013785">
    <property type="entry name" value="Aldolase_TIM"/>
</dbReference>
<sequence>MAAAQDISAITTLATPITLPCGLTLPNRLVKCPMQETLAQAPFYDPPVPSFNNLYAEWAAANYGLIITGQVQIDIRFLSIAGDVVCHSKSLEAPHLERWKAWARVARGEGTRCIVQLAHPGRMSPAGAGERPGNMPAMCPSAVPVALPGADSMLNKFVMSKVLGTPKAMTLEEIDEVVGMFRHGARVAHAAGFDGIQLHGAHGFLLSQFLSPRTNQRTDTYGGSPEKRMALLKRLVTEIREEFPPPFCVSVKLNSADYMADGQGLQTSEGLEQVRWLITSGMVDMIEISCGNAENTTSKLHNSFGAKTMDRAPERKATTRIREAFFSDFADEVQKLQAAGSKGYVPIQLSGGYRSRVGMADGIESGVTDLIGLGRSAVLEPTLPRKTLLNPAVPDSDAIAMSHIVKGQWFANAIPIKVVGSGLGIQFFYHNMRRLGRGLASDPDLSIPMMLVKDVIETLRSGLATTLGRIVQSIDYRPAQKLD</sequence>
<feature type="domain" description="NADH:flavin oxidoreductase/NADH oxidase N-terminal" evidence="5">
    <location>
        <begin position="15"/>
        <end position="386"/>
    </location>
</feature>
<dbReference type="GO" id="GO:0016491">
    <property type="term" value="F:oxidoreductase activity"/>
    <property type="evidence" value="ECO:0007669"/>
    <property type="project" value="UniProtKB-KW"/>
</dbReference>
<comment type="caution">
    <text evidence="6">The sequence shown here is derived from an EMBL/GenBank/DDBJ whole genome shotgun (WGS) entry which is preliminary data.</text>
</comment>
<dbReference type="STRING" id="1664694.A0A0N1H3C4"/>
<comment type="similarity">
    <text evidence="1">Belongs to the NADH:flavin oxidoreductase/NADH oxidase family.</text>
</comment>
<dbReference type="Proteomes" id="UP000038010">
    <property type="component" value="Unassembled WGS sequence"/>
</dbReference>
<protein>
    <submittedName>
        <fullName evidence="6">NADPH dehydrogenase</fullName>
    </submittedName>
</protein>
<keyword evidence="7" id="KW-1185">Reference proteome</keyword>
<organism evidence="6 7">
    <name type="scientific">Cyphellophora attinorum</name>
    <dbReference type="NCBI Taxonomy" id="1664694"/>
    <lineage>
        <taxon>Eukaryota</taxon>
        <taxon>Fungi</taxon>
        <taxon>Dikarya</taxon>
        <taxon>Ascomycota</taxon>
        <taxon>Pezizomycotina</taxon>
        <taxon>Eurotiomycetes</taxon>
        <taxon>Chaetothyriomycetidae</taxon>
        <taxon>Chaetothyriales</taxon>
        <taxon>Cyphellophoraceae</taxon>
        <taxon>Cyphellophora</taxon>
    </lineage>
</organism>
<dbReference type="Pfam" id="PF00724">
    <property type="entry name" value="Oxidored_FMN"/>
    <property type="match status" value="1"/>
</dbReference>
<dbReference type="OrthoDB" id="1663137at2759"/>
<dbReference type="GeneID" id="28737155"/>
<dbReference type="PANTHER" id="PTHR43656">
    <property type="entry name" value="BINDING OXIDOREDUCTASE, PUTATIVE (AFU_ORTHOLOGUE AFUA_2G08260)-RELATED"/>
    <property type="match status" value="1"/>
</dbReference>
<dbReference type="RefSeq" id="XP_017999440.1">
    <property type="nucleotide sequence ID" value="XM_018145275.1"/>
</dbReference>
<evidence type="ECO:0000313" key="7">
    <source>
        <dbReference type="Proteomes" id="UP000038010"/>
    </source>
</evidence>
<dbReference type="AlphaFoldDB" id="A0A0N1H3C4"/>
<reference evidence="6 7" key="1">
    <citation type="submission" date="2015-06" db="EMBL/GenBank/DDBJ databases">
        <title>Draft genome of the ant-associated black yeast Phialophora attae CBS 131958.</title>
        <authorList>
            <person name="Moreno L.F."/>
            <person name="Stielow B.J."/>
            <person name="de Hoog S."/>
            <person name="Vicente V.A."/>
            <person name="Weiss V.A."/>
            <person name="de Vries M."/>
            <person name="Cruz L.M."/>
            <person name="Souza E.M."/>
        </authorList>
    </citation>
    <scope>NUCLEOTIDE SEQUENCE [LARGE SCALE GENOMIC DNA]</scope>
    <source>
        <strain evidence="6 7">CBS 131958</strain>
    </source>
</reference>
<dbReference type="VEuPathDB" id="FungiDB:AB675_5091"/>
<dbReference type="SUPFAM" id="SSF51395">
    <property type="entry name" value="FMN-linked oxidoreductases"/>
    <property type="match status" value="1"/>
</dbReference>
<keyword evidence="3" id="KW-0288">FMN</keyword>
<dbReference type="PANTHER" id="PTHR43656:SF2">
    <property type="entry name" value="BINDING OXIDOREDUCTASE, PUTATIVE (AFU_ORTHOLOGUE AFUA_2G08260)-RELATED"/>
    <property type="match status" value="1"/>
</dbReference>
<evidence type="ECO:0000256" key="2">
    <source>
        <dbReference type="ARBA" id="ARBA00022630"/>
    </source>
</evidence>
<dbReference type="Gene3D" id="3.20.20.70">
    <property type="entry name" value="Aldolase class I"/>
    <property type="match status" value="1"/>
</dbReference>
<proteinExistence type="inferred from homology"/>
<keyword evidence="2" id="KW-0285">Flavoprotein</keyword>
<evidence type="ECO:0000256" key="3">
    <source>
        <dbReference type="ARBA" id="ARBA00022643"/>
    </source>
</evidence>
<name>A0A0N1H3C4_9EURO</name>
<dbReference type="EMBL" id="LFJN01000015">
    <property type="protein sequence ID" value="KPI39477.1"/>
    <property type="molecule type" value="Genomic_DNA"/>
</dbReference>
<gene>
    <name evidence="6" type="ORF">AB675_5091</name>
</gene>